<dbReference type="STRING" id="651662.SAMN04488069_11023"/>
<dbReference type="EMBL" id="FNOV01000010">
    <property type="protein sequence ID" value="SDY57181.1"/>
    <property type="molecule type" value="Genomic_DNA"/>
</dbReference>
<name>A0A1H3KYF7_9BACT</name>
<sequence>MARIRSLLGDIEGSAGQITFTKQNGVNILRQKVGPNSSNTPAQQNTRSRFKRLAELFRALSIPVRKGLKPQGGVSAYNRFVQQNFANTQADALGVASVDYAKLVLSGGSVEPLARVTAALDAVAGKVTVSFFDNSNGNVALDTDGVKALVVNKATGRVVSAADEDATRADGSIDIEDDALLGVPAADLMVLAFAYRADGSDASSTSQAQVA</sequence>
<gene>
    <name evidence="1" type="ORF">SAMN04488069_11023</name>
</gene>
<organism evidence="1 2">
    <name type="scientific">Hymenobacter psychrophilus</name>
    <dbReference type="NCBI Taxonomy" id="651662"/>
    <lineage>
        <taxon>Bacteria</taxon>
        <taxon>Pseudomonadati</taxon>
        <taxon>Bacteroidota</taxon>
        <taxon>Cytophagia</taxon>
        <taxon>Cytophagales</taxon>
        <taxon>Hymenobacteraceae</taxon>
        <taxon>Hymenobacter</taxon>
    </lineage>
</organism>
<accession>A0A1H3KYF7</accession>
<protein>
    <submittedName>
        <fullName evidence="1">Uncharacterized protein</fullName>
    </submittedName>
</protein>
<keyword evidence="2" id="KW-1185">Reference proteome</keyword>
<evidence type="ECO:0000313" key="1">
    <source>
        <dbReference type="EMBL" id="SDY57181.1"/>
    </source>
</evidence>
<evidence type="ECO:0000313" key="2">
    <source>
        <dbReference type="Proteomes" id="UP000199249"/>
    </source>
</evidence>
<reference evidence="2" key="1">
    <citation type="submission" date="2016-10" db="EMBL/GenBank/DDBJ databases">
        <authorList>
            <person name="Varghese N."/>
            <person name="Submissions S."/>
        </authorList>
    </citation>
    <scope>NUCLEOTIDE SEQUENCE [LARGE SCALE GENOMIC DNA]</scope>
    <source>
        <strain evidence="2">CGMCC 1.8975</strain>
    </source>
</reference>
<dbReference type="AlphaFoldDB" id="A0A1H3KYF7"/>
<dbReference type="Proteomes" id="UP000199249">
    <property type="component" value="Unassembled WGS sequence"/>
</dbReference>
<dbReference type="RefSeq" id="WP_245711917.1">
    <property type="nucleotide sequence ID" value="NZ_FNOV01000010.1"/>
</dbReference>
<dbReference type="Pfam" id="PF19781">
    <property type="entry name" value="DUF6266"/>
    <property type="match status" value="1"/>
</dbReference>
<dbReference type="InterPro" id="IPR046233">
    <property type="entry name" value="DUF6266"/>
</dbReference>
<proteinExistence type="predicted"/>